<dbReference type="SUPFAM" id="SSF51011">
    <property type="entry name" value="Glycosyl hydrolase domain"/>
    <property type="match status" value="1"/>
</dbReference>
<feature type="coiled-coil region" evidence="9">
    <location>
        <begin position="292"/>
        <end position="430"/>
    </location>
</feature>
<sequence length="977" mass="111050">MGAATPPDAAVFSTFLCNRHALSDKQCGRGFYFELMRQPVIGKRFHDKNGKLLHANAWLHRPRSVVFSSTNDSSEIRPTFIDEEDSNPSERREFQETRDDELLETQIALAGAQAREQAIEKERDILLEKLAQAEAKKHEYEAAIMHEKELAIAELEAAKDLFHKNLQESVQEKFKLESKLILAKQDAVELAVQVEKLAENAFQQATSHILEDAQMRVSAAETSAADATYQIEEQIRSATEGTILSIVDQSKSAIAKALSVAEAADDRANKSVAAYADDFKLIDEISSIKFQNVKLQQEVTDLETQLLVSRNEINKLKLELEHSRQQAATYEIQARDAEKELLEIQESSRKLALKQEEELKSLLDKIKKDAVERRKAASKAFKAELETLEAAVEAAKETAHAKDEAYLRRCEALQRSLKASESALKMWRKRAELAEALLSKQAPLGERDEDATYVVNGGRVDLLMDENSKKLKLLTDGPRREIPEWMLRRIRSICPRFPPRKTNLSEAKLSQFKSLELPKHDEVWSIALEKPKEGDTLVEHVMEKEIIEKKRKALERALQRKTIQWQRTAEETKLEPGTGTGREIVFQGFNWESWRRKWYLELAPKAADLSRSGITAVWFPPPTESVAPQGYMPSDLYNLNSAYGSEEELKYCIEEMRNQDLLTLGDVVLNHRCAQKQSSNGVWNIFGGKLAWGPEAIVCDDPNFQGRGNPSSGEIFHAAPNIDHSQDFVRRDIKGWLNWLRNDIGFDGWRLDFARGFSGAYVKEYIEASNPAFSIGEYWDSLAYEGGNLCYNQDAHRQRIVNWINATGGTSSAFDVTTKGILHSALHNQYWRLIDPQGKPTGVMGWWASRAVTFLENHDTGSTQGHWPFPRDKLMQGYAYILTHPGTPVIFYDHFYDFGIRDILTELIEARRRGGIHCRSALKIFHANNDGYVAKVGETLVMKLGHIDWNPSKEVDLDGSWQKFVDKGSEYQLWLRQ</sequence>
<dbReference type="EMBL" id="SDAM02000071">
    <property type="protein sequence ID" value="KAH6832434.1"/>
    <property type="molecule type" value="Genomic_DNA"/>
</dbReference>
<feature type="compositionally biased region" description="Basic and acidic residues" evidence="10">
    <location>
        <begin position="88"/>
        <end position="97"/>
    </location>
</feature>
<dbReference type="Gene3D" id="2.60.40.1180">
    <property type="entry name" value="Golgi alpha-mannosidase II"/>
    <property type="match status" value="1"/>
</dbReference>
<evidence type="ECO:0000259" key="12">
    <source>
        <dbReference type="SMART" id="SM00810"/>
    </source>
</evidence>
<dbReference type="InterPro" id="IPR006047">
    <property type="entry name" value="GH13_cat_dom"/>
</dbReference>
<dbReference type="SUPFAM" id="SSF51445">
    <property type="entry name" value="(Trans)glycosidases"/>
    <property type="match status" value="1"/>
</dbReference>
<evidence type="ECO:0000313" key="14">
    <source>
        <dbReference type="Proteomes" id="UP001190926"/>
    </source>
</evidence>
<accession>A0AAD4P9X8</accession>
<comment type="catalytic activity">
    <reaction evidence="1">
        <text>Endohydrolysis of (1-&gt;4)-alpha-D-glucosidic linkages in polysaccharides containing three or more (1-&gt;4)-alpha-linked D-glucose units.</text>
        <dbReference type="EC" id="3.2.1.1"/>
    </reaction>
</comment>
<keyword evidence="5" id="KW-0378">Hydrolase</keyword>
<keyword evidence="6" id="KW-0119">Carbohydrate metabolism</keyword>
<keyword evidence="7" id="KW-0326">Glycosidase</keyword>
<feature type="coiled-coil region" evidence="9">
    <location>
        <begin position="537"/>
        <end position="564"/>
    </location>
</feature>
<feature type="domain" description="Glycosyl hydrolase family 13 catalytic" evidence="11">
    <location>
        <begin position="583"/>
        <end position="911"/>
    </location>
</feature>
<comment type="similarity">
    <text evidence="3">Belongs to the glycosyl hydrolase 13 family.</text>
</comment>
<dbReference type="InterPro" id="IPR017853">
    <property type="entry name" value="GH"/>
</dbReference>
<dbReference type="Gene3D" id="3.20.20.80">
    <property type="entry name" value="Glycosidases"/>
    <property type="match status" value="1"/>
</dbReference>
<protein>
    <recommendedName>
        <fullName evidence="4">alpha-amylase</fullName>
        <ecNumber evidence="4">3.2.1.1</ecNumber>
    </recommendedName>
    <alternativeName>
        <fullName evidence="8">1,4-alpha-D-glucan glucanohydrolase</fullName>
    </alternativeName>
</protein>
<comment type="cofactor">
    <cofactor evidence="2">
        <name>Ca(2+)</name>
        <dbReference type="ChEBI" id="CHEBI:29108"/>
    </cofactor>
</comment>
<dbReference type="GO" id="GO:0004556">
    <property type="term" value="F:alpha-amylase activity"/>
    <property type="evidence" value="ECO:0007669"/>
    <property type="project" value="UniProtKB-EC"/>
</dbReference>
<name>A0AAD4P9X8_PERFH</name>
<keyword evidence="14" id="KW-1185">Reference proteome</keyword>
<feature type="coiled-coil region" evidence="9">
    <location>
        <begin position="109"/>
        <end position="172"/>
    </location>
</feature>
<evidence type="ECO:0000256" key="5">
    <source>
        <dbReference type="ARBA" id="ARBA00022801"/>
    </source>
</evidence>
<dbReference type="InterPro" id="IPR013780">
    <property type="entry name" value="Glyco_hydro_b"/>
</dbReference>
<keyword evidence="9" id="KW-0175">Coiled coil</keyword>
<evidence type="ECO:0000256" key="10">
    <source>
        <dbReference type="SAM" id="MobiDB-lite"/>
    </source>
</evidence>
<dbReference type="SMART" id="SM00810">
    <property type="entry name" value="Alpha-amyl_C2"/>
    <property type="match status" value="1"/>
</dbReference>
<evidence type="ECO:0000256" key="8">
    <source>
        <dbReference type="ARBA" id="ARBA00030238"/>
    </source>
</evidence>
<dbReference type="SMART" id="SM00642">
    <property type="entry name" value="Aamy"/>
    <property type="match status" value="1"/>
</dbReference>
<evidence type="ECO:0000256" key="7">
    <source>
        <dbReference type="ARBA" id="ARBA00023295"/>
    </source>
</evidence>
<comment type="caution">
    <text evidence="13">The sequence shown here is derived from an EMBL/GenBank/DDBJ whole genome shotgun (WGS) entry which is preliminary data.</text>
</comment>
<evidence type="ECO:0000259" key="11">
    <source>
        <dbReference type="SMART" id="SM00642"/>
    </source>
</evidence>
<evidence type="ECO:0000256" key="6">
    <source>
        <dbReference type="ARBA" id="ARBA00023277"/>
    </source>
</evidence>
<dbReference type="CDD" id="cd11314">
    <property type="entry name" value="AmyAc_arch_bac_plant_AmyA"/>
    <property type="match status" value="1"/>
</dbReference>
<dbReference type="GO" id="GO:0005975">
    <property type="term" value="P:carbohydrate metabolic process"/>
    <property type="evidence" value="ECO:0007669"/>
    <property type="project" value="InterPro"/>
</dbReference>
<dbReference type="GO" id="GO:0005509">
    <property type="term" value="F:calcium ion binding"/>
    <property type="evidence" value="ECO:0007669"/>
    <property type="project" value="InterPro"/>
</dbReference>
<evidence type="ECO:0000256" key="3">
    <source>
        <dbReference type="ARBA" id="ARBA00008061"/>
    </source>
</evidence>
<dbReference type="PANTHER" id="PTHR43447">
    <property type="entry name" value="ALPHA-AMYLASE"/>
    <property type="match status" value="1"/>
</dbReference>
<dbReference type="Pfam" id="PF07821">
    <property type="entry name" value="Alpha-amyl_C2"/>
    <property type="match status" value="1"/>
</dbReference>
<dbReference type="AlphaFoldDB" id="A0AAD4P9X8"/>
<evidence type="ECO:0000313" key="13">
    <source>
        <dbReference type="EMBL" id="KAH6832434.1"/>
    </source>
</evidence>
<dbReference type="Pfam" id="PF00128">
    <property type="entry name" value="Alpha-amylase"/>
    <property type="match status" value="1"/>
</dbReference>
<evidence type="ECO:0000256" key="4">
    <source>
        <dbReference type="ARBA" id="ARBA00012595"/>
    </source>
</evidence>
<feature type="domain" description="Alpha-amylase C-terminal beta-sheet" evidence="12">
    <location>
        <begin position="912"/>
        <end position="976"/>
    </location>
</feature>
<dbReference type="InterPro" id="IPR012850">
    <property type="entry name" value="A-amylase_bs_C"/>
</dbReference>
<evidence type="ECO:0000256" key="1">
    <source>
        <dbReference type="ARBA" id="ARBA00000548"/>
    </source>
</evidence>
<proteinExistence type="inferred from homology"/>
<evidence type="ECO:0000256" key="9">
    <source>
        <dbReference type="SAM" id="Coils"/>
    </source>
</evidence>
<reference evidence="13 14" key="1">
    <citation type="journal article" date="2021" name="Nat. Commun.">
        <title>Incipient diploidization of the medicinal plant Perilla within 10,000 years.</title>
        <authorList>
            <person name="Zhang Y."/>
            <person name="Shen Q."/>
            <person name="Leng L."/>
            <person name="Zhang D."/>
            <person name="Chen S."/>
            <person name="Shi Y."/>
            <person name="Ning Z."/>
            <person name="Chen S."/>
        </authorList>
    </citation>
    <scope>NUCLEOTIDE SEQUENCE [LARGE SCALE GENOMIC DNA]</scope>
    <source>
        <strain evidence="14">cv. PC099</strain>
    </source>
</reference>
<feature type="region of interest" description="Disordered" evidence="10">
    <location>
        <begin position="76"/>
        <end position="97"/>
    </location>
</feature>
<gene>
    <name evidence="13" type="ORF">C2S53_019608</name>
</gene>
<dbReference type="EC" id="3.2.1.1" evidence="4"/>
<evidence type="ECO:0000256" key="2">
    <source>
        <dbReference type="ARBA" id="ARBA00001913"/>
    </source>
</evidence>
<organism evidence="13 14">
    <name type="scientific">Perilla frutescens var. hirtella</name>
    <name type="common">Perilla citriodora</name>
    <name type="synonym">Perilla setoyensis</name>
    <dbReference type="NCBI Taxonomy" id="608512"/>
    <lineage>
        <taxon>Eukaryota</taxon>
        <taxon>Viridiplantae</taxon>
        <taxon>Streptophyta</taxon>
        <taxon>Embryophyta</taxon>
        <taxon>Tracheophyta</taxon>
        <taxon>Spermatophyta</taxon>
        <taxon>Magnoliopsida</taxon>
        <taxon>eudicotyledons</taxon>
        <taxon>Gunneridae</taxon>
        <taxon>Pentapetalae</taxon>
        <taxon>asterids</taxon>
        <taxon>lamiids</taxon>
        <taxon>Lamiales</taxon>
        <taxon>Lamiaceae</taxon>
        <taxon>Nepetoideae</taxon>
        <taxon>Elsholtzieae</taxon>
        <taxon>Perilla</taxon>
    </lineage>
</organism>
<dbReference type="Proteomes" id="UP001190926">
    <property type="component" value="Unassembled WGS sequence"/>
</dbReference>